<dbReference type="InterPro" id="IPR000413">
    <property type="entry name" value="Integrin_alpha"/>
</dbReference>
<dbReference type="InterPro" id="IPR013519">
    <property type="entry name" value="Int_alpha_beta-p"/>
</dbReference>
<dbReference type="PANTHER" id="PTHR23221:SF7">
    <property type="entry name" value="PHOSPHATIDYLINOSITOL-GLYCAN-SPECIFIC PHOSPHOLIPASE D"/>
    <property type="match status" value="1"/>
</dbReference>
<evidence type="ECO:0000256" key="2">
    <source>
        <dbReference type="ARBA" id="ARBA00022737"/>
    </source>
</evidence>
<dbReference type="InterPro" id="IPR028994">
    <property type="entry name" value="Integrin_alpha_N"/>
</dbReference>
<dbReference type="PRINTS" id="PR01185">
    <property type="entry name" value="INTEGRINA"/>
</dbReference>
<keyword evidence="7" id="KW-1185">Reference proteome</keyword>
<gene>
    <name evidence="6" type="ORF">Pma05_79520</name>
</gene>
<dbReference type="EMBL" id="BONX01000069">
    <property type="protein sequence ID" value="GIH01380.1"/>
    <property type="molecule type" value="Genomic_DNA"/>
</dbReference>
<feature type="chain" id="PRO_5046262673" description="FG-GAP repeat protein" evidence="5">
    <location>
        <begin position="26"/>
        <end position="550"/>
    </location>
</feature>
<dbReference type="Gene3D" id="2.130.10.130">
    <property type="entry name" value="Integrin alpha, N-terminal"/>
    <property type="match status" value="4"/>
</dbReference>
<keyword evidence="3" id="KW-0378">Hydrolase</keyword>
<evidence type="ECO:0000256" key="3">
    <source>
        <dbReference type="ARBA" id="ARBA00022801"/>
    </source>
</evidence>
<evidence type="ECO:0008006" key="8">
    <source>
        <dbReference type="Google" id="ProtNLM"/>
    </source>
</evidence>
<dbReference type="SUPFAM" id="SSF69318">
    <property type="entry name" value="Integrin alpha N-terminal domain"/>
    <property type="match status" value="2"/>
</dbReference>
<feature type="signal peptide" evidence="5">
    <location>
        <begin position="1"/>
        <end position="25"/>
    </location>
</feature>
<sequence length="550" mass="54694">MNRRGRLLVAGFLIAAIFPSAPAQGAESTLAGGPDIGIAAAGPAERTDVTGDGIPDIIVATTARNFFGQNPAAPDEYRGSVYVIPGGATLPSKPPGLLHQNSPNVLDQPEVEDEFAAQVVTGDFNGDRRADVVIGNPTESVDGVAKAGALTVLYGQSTAPYLGLIPNGANFITQNSGTIPGTVEAGDFFGASLTTGDFNGDGYADVAAGAPGEGVTVSGSTFGAAGAVWVLYGGAAGVRIDNSVLFSQASTDISGNPEKNDHFGSSLAAGDITGDGRDDLVINVEGENITGTTGAEGSVYVLKGSATGVTATGSTVVGVDTINVSGHLNTVAVGRFHGGSNADVVVYADRVKNGATDAGALVVLRGGSGGISATNVTLINQNSPNVSDGAEAGDKFGAALSVGDVDGDGADDLAVGVPGEDAGGGIGQGAVHVFLGGPSGLDSALDLFFTENHALIAANGQFDEQFGAAVRFLDVSNDGKPELLVTAPHEDWAYENGTMFVLGLARTSSSVALTGSTKLTRAVLGNISAYGPGAPIAGGVVPPVALPNVT</sequence>
<reference evidence="6 7" key="1">
    <citation type="submission" date="2021-01" db="EMBL/GenBank/DDBJ databases">
        <title>Whole genome shotgun sequence of Plantactinospora mayteni NBRC 109088.</title>
        <authorList>
            <person name="Komaki H."/>
            <person name="Tamura T."/>
        </authorList>
    </citation>
    <scope>NUCLEOTIDE SEQUENCE [LARGE SCALE GENOMIC DNA]</scope>
    <source>
        <strain evidence="6 7">NBRC 109088</strain>
    </source>
</reference>
<organism evidence="6 7">
    <name type="scientific">Plantactinospora mayteni</name>
    <dbReference type="NCBI Taxonomy" id="566021"/>
    <lineage>
        <taxon>Bacteria</taxon>
        <taxon>Bacillati</taxon>
        <taxon>Actinomycetota</taxon>
        <taxon>Actinomycetes</taxon>
        <taxon>Micromonosporales</taxon>
        <taxon>Micromonosporaceae</taxon>
        <taxon>Plantactinospora</taxon>
    </lineage>
</organism>
<keyword evidence="1 5" id="KW-0732">Signal</keyword>
<dbReference type="PANTHER" id="PTHR23221">
    <property type="entry name" value="GLYCOSYLPHOSPHATIDYLINOSITOL PHOSPHOLIPASE D"/>
    <property type="match status" value="1"/>
</dbReference>
<dbReference type="InterPro" id="IPR013517">
    <property type="entry name" value="FG-GAP"/>
</dbReference>
<evidence type="ECO:0000256" key="5">
    <source>
        <dbReference type="SAM" id="SignalP"/>
    </source>
</evidence>
<dbReference type="Proteomes" id="UP000621500">
    <property type="component" value="Unassembled WGS sequence"/>
</dbReference>
<dbReference type="Pfam" id="PF01839">
    <property type="entry name" value="FG-GAP"/>
    <property type="match status" value="5"/>
</dbReference>
<keyword evidence="2" id="KW-0677">Repeat</keyword>
<keyword evidence="4" id="KW-0325">Glycoprotein</keyword>
<protein>
    <recommendedName>
        <fullName evidence="8">FG-GAP repeat protein</fullName>
    </recommendedName>
</protein>
<name>A0ABQ4F387_9ACTN</name>
<dbReference type="SMART" id="SM00191">
    <property type="entry name" value="Int_alpha"/>
    <property type="match status" value="6"/>
</dbReference>
<comment type="caution">
    <text evidence="6">The sequence shown here is derived from an EMBL/GenBank/DDBJ whole genome shotgun (WGS) entry which is preliminary data.</text>
</comment>
<evidence type="ECO:0000313" key="6">
    <source>
        <dbReference type="EMBL" id="GIH01380.1"/>
    </source>
</evidence>
<accession>A0ABQ4F387</accession>
<evidence type="ECO:0000313" key="7">
    <source>
        <dbReference type="Proteomes" id="UP000621500"/>
    </source>
</evidence>
<evidence type="ECO:0000256" key="1">
    <source>
        <dbReference type="ARBA" id="ARBA00022729"/>
    </source>
</evidence>
<dbReference type="PROSITE" id="PS51470">
    <property type="entry name" value="FG_GAP"/>
    <property type="match status" value="4"/>
</dbReference>
<proteinExistence type="predicted"/>
<evidence type="ECO:0000256" key="4">
    <source>
        <dbReference type="ARBA" id="ARBA00023180"/>
    </source>
</evidence>